<evidence type="ECO:0000256" key="1">
    <source>
        <dbReference type="ARBA" id="ARBA00022670"/>
    </source>
</evidence>
<keyword evidence="6" id="KW-1185">Reference proteome</keyword>
<dbReference type="RefSeq" id="WP_341404792.1">
    <property type="nucleotide sequence ID" value="NZ_JBBUKT010000004.1"/>
</dbReference>
<dbReference type="GO" id="GO:0006508">
    <property type="term" value="P:proteolysis"/>
    <property type="evidence" value="ECO:0007669"/>
    <property type="project" value="UniProtKB-KW"/>
</dbReference>
<dbReference type="Pfam" id="PF13365">
    <property type="entry name" value="Trypsin_2"/>
    <property type="match status" value="1"/>
</dbReference>
<dbReference type="InterPro" id="IPR001478">
    <property type="entry name" value="PDZ"/>
</dbReference>
<dbReference type="PANTHER" id="PTHR43343:SF3">
    <property type="entry name" value="PROTEASE DO-LIKE 8, CHLOROPLASTIC"/>
    <property type="match status" value="1"/>
</dbReference>
<keyword evidence="1 5" id="KW-0645">Protease</keyword>
<dbReference type="PRINTS" id="PR00834">
    <property type="entry name" value="PROTEASES2C"/>
</dbReference>
<dbReference type="SUPFAM" id="SSF50494">
    <property type="entry name" value="Trypsin-like serine proteases"/>
    <property type="match status" value="1"/>
</dbReference>
<organism evidence="5 6">
    <name type="scientific">Luteolibacter soli</name>
    <dbReference type="NCBI Taxonomy" id="3135280"/>
    <lineage>
        <taxon>Bacteria</taxon>
        <taxon>Pseudomonadati</taxon>
        <taxon>Verrucomicrobiota</taxon>
        <taxon>Verrucomicrobiia</taxon>
        <taxon>Verrucomicrobiales</taxon>
        <taxon>Verrucomicrobiaceae</taxon>
        <taxon>Luteolibacter</taxon>
    </lineage>
</organism>
<reference evidence="5 6" key="1">
    <citation type="submission" date="2024-04" db="EMBL/GenBank/DDBJ databases">
        <title>Luteolibacter sp. isolated from soil.</title>
        <authorList>
            <person name="An J."/>
        </authorList>
    </citation>
    <scope>NUCLEOTIDE SEQUENCE [LARGE SCALE GENOMIC DNA]</scope>
    <source>
        <strain evidence="5 6">Y139</strain>
    </source>
</reference>
<dbReference type="EMBL" id="JBBUKT010000004">
    <property type="protein sequence ID" value="MEK7951190.1"/>
    <property type="molecule type" value="Genomic_DNA"/>
</dbReference>
<sequence length="331" mass="35783">MTDYSSGLLLGAFTGLLLLFSTQAEAARPYIDDKKAPENRHDLEVIQKHLMDTLPAARKATVCIDLGDGSGSGVVVSPEGLILTAAHVTGGVGKEFTVIFEDGKKVKAESMGVISTTDCAMARITEHGTWPYVEIDRDDSSKLGDWVYSLGHSGGFDKERGVNVRLGRLVQVKDSTVQSDCSLIGGDSGGPLFDLNGKLIGIHSRVGQRTQENMHVPVREFLKNWDALQKSEFVGDGPFAKRPEKGKGFLGIGTEPRAEGGLSVHKVGRESPAEKAGLKAGDVLLKMDGVDLKTKEQFQDLLKEKAPDDRVALELLREGKTETLTLRLGER</sequence>
<evidence type="ECO:0000256" key="2">
    <source>
        <dbReference type="ARBA" id="ARBA00022801"/>
    </source>
</evidence>
<dbReference type="SMART" id="SM00228">
    <property type="entry name" value="PDZ"/>
    <property type="match status" value="1"/>
</dbReference>
<evidence type="ECO:0000313" key="6">
    <source>
        <dbReference type="Proteomes" id="UP001371305"/>
    </source>
</evidence>
<dbReference type="InterPro" id="IPR009003">
    <property type="entry name" value="Peptidase_S1_PA"/>
</dbReference>
<dbReference type="Pfam" id="PF13180">
    <property type="entry name" value="PDZ_2"/>
    <property type="match status" value="1"/>
</dbReference>
<feature type="signal peptide" evidence="3">
    <location>
        <begin position="1"/>
        <end position="26"/>
    </location>
</feature>
<keyword evidence="2 5" id="KW-0378">Hydrolase</keyword>
<name>A0ABU9ATW0_9BACT</name>
<dbReference type="GO" id="GO:0008233">
    <property type="term" value="F:peptidase activity"/>
    <property type="evidence" value="ECO:0007669"/>
    <property type="project" value="UniProtKB-KW"/>
</dbReference>
<evidence type="ECO:0000313" key="5">
    <source>
        <dbReference type="EMBL" id="MEK7951190.1"/>
    </source>
</evidence>
<feature type="chain" id="PRO_5046788075" evidence="3">
    <location>
        <begin position="27"/>
        <end position="331"/>
    </location>
</feature>
<feature type="domain" description="PDZ" evidence="4">
    <location>
        <begin position="242"/>
        <end position="319"/>
    </location>
</feature>
<dbReference type="EC" id="3.4.21.-" evidence="5"/>
<dbReference type="InterPro" id="IPR036034">
    <property type="entry name" value="PDZ_sf"/>
</dbReference>
<dbReference type="PANTHER" id="PTHR43343">
    <property type="entry name" value="PEPTIDASE S12"/>
    <property type="match status" value="1"/>
</dbReference>
<dbReference type="Proteomes" id="UP001371305">
    <property type="component" value="Unassembled WGS sequence"/>
</dbReference>
<dbReference type="Gene3D" id="2.40.10.120">
    <property type="match status" value="1"/>
</dbReference>
<dbReference type="PROSITE" id="PS50106">
    <property type="entry name" value="PDZ"/>
    <property type="match status" value="1"/>
</dbReference>
<dbReference type="InterPro" id="IPR051201">
    <property type="entry name" value="Chloro_Bact_Ser_Proteases"/>
</dbReference>
<evidence type="ECO:0000256" key="3">
    <source>
        <dbReference type="SAM" id="SignalP"/>
    </source>
</evidence>
<evidence type="ECO:0000259" key="4">
    <source>
        <dbReference type="PROSITE" id="PS50106"/>
    </source>
</evidence>
<keyword evidence="3" id="KW-0732">Signal</keyword>
<dbReference type="Gene3D" id="2.30.42.10">
    <property type="match status" value="1"/>
</dbReference>
<protein>
    <submittedName>
        <fullName evidence="5">S1C family serine protease</fullName>
        <ecNumber evidence="5">3.4.21.-</ecNumber>
    </submittedName>
</protein>
<dbReference type="SUPFAM" id="SSF50156">
    <property type="entry name" value="PDZ domain-like"/>
    <property type="match status" value="1"/>
</dbReference>
<comment type="caution">
    <text evidence="5">The sequence shown here is derived from an EMBL/GenBank/DDBJ whole genome shotgun (WGS) entry which is preliminary data.</text>
</comment>
<proteinExistence type="predicted"/>
<accession>A0ABU9ATW0</accession>
<dbReference type="InterPro" id="IPR001940">
    <property type="entry name" value="Peptidase_S1C"/>
</dbReference>
<gene>
    <name evidence="5" type="ORF">WKV53_11805</name>
</gene>